<organism evidence="9 10">
    <name type="scientific">Canna indica</name>
    <name type="common">Indian-shot</name>
    <dbReference type="NCBI Taxonomy" id="4628"/>
    <lineage>
        <taxon>Eukaryota</taxon>
        <taxon>Viridiplantae</taxon>
        <taxon>Streptophyta</taxon>
        <taxon>Embryophyta</taxon>
        <taxon>Tracheophyta</taxon>
        <taxon>Spermatophyta</taxon>
        <taxon>Magnoliopsida</taxon>
        <taxon>Liliopsida</taxon>
        <taxon>Zingiberales</taxon>
        <taxon>Cannaceae</taxon>
        <taxon>Canna</taxon>
    </lineage>
</organism>
<evidence type="ECO:0000256" key="1">
    <source>
        <dbReference type="ARBA" id="ARBA00004123"/>
    </source>
</evidence>
<dbReference type="InterPro" id="IPR003657">
    <property type="entry name" value="WRKY_dom"/>
</dbReference>
<dbReference type="GO" id="GO:0043565">
    <property type="term" value="F:sequence-specific DNA binding"/>
    <property type="evidence" value="ECO:0007669"/>
    <property type="project" value="InterPro"/>
</dbReference>
<dbReference type="PANTHER" id="PTHR31221:SF90">
    <property type="entry name" value="WRKY TRANSCRIPTION FACTOR 44"/>
    <property type="match status" value="1"/>
</dbReference>
<dbReference type="AlphaFoldDB" id="A0AAQ3L455"/>
<evidence type="ECO:0000256" key="4">
    <source>
        <dbReference type="ARBA" id="ARBA00023125"/>
    </source>
</evidence>
<evidence type="ECO:0000256" key="3">
    <source>
        <dbReference type="ARBA" id="ARBA00023015"/>
    </source>
</evidence>
<dbReference type="FunFam" id="2.20.25.80:FF:000006">
    <property type="entry name" value="WRKY transcription factor"/>
    <property type="match status" value="2"/>
</dbReference>
<feature type="domain" description="WRKY" evidence="8">
    <location>
        <begin position="160"/>
        <end position="217"/>
    </location>
</feature>
<keyword evidence="10" id="KW-1185">Reference proteome</keyword>
<feature type="compositionally biased region" description="Polar residues" evidence="7">
    <location>
        <begin position="136"/>
        <end position="155"/>
    </location>
</feature>
<dbReference type="PANTHER" id="PTHR31221">
    <property type="entry name" value="WRKY TRANSCRIPTION FACTOR PROTEIN 1-RELATED"/>
    <property type="match status" value="1"/>
</dbReference>
<accession>A0AAQ3L455</accession>
<feature type="domain" description="WRKY" evidence="8">
    <location>
        <begin position="350"/>
        <end position="415"/>
    </location>
</feature>
<dbReference type="InterPro" id="IPR044810">
    <property type="entry name" value="WRKY_plant"/>
</dbReference>
<evidence type="ECO:0000256" key="7">
    <source>
        <dbReference type="SAM" id="MobiDB-lite"/>
    </source>
</evidence>
<evidence type="ECO:0000313" key="10">
    <source>
        <dbReference type="Proteomes" id="UP001327560"/>
    </source>
</evidence>
<reference evidence="9 10" key="1">
    <citation type="submission" date="2023-10" db="EMBL/GenBank/DDBJ databases">
        <title>Chromosome-scale genome assembly provides insights into flower coloration mechanisms of Canna indica.</title>
        <authorList>
            <person name="Li C."/>
        </authorList>
    </citation>
    <scope>NUCLEOTIDE SEQUENCE [LARGE SCALE GENOMIC DNA]</scope>
    <source>
        <tissue evidence="9">Flower</tissue>
    </source>
</reference>
<dbReference type="Pfam" id="PF03106">
    <property type="entry name" value="WRKY"/>
    <property type="match status" value="2"/>
</dbReference>
<comment type="subcellular location">
    <subcellularLocation>
        <location evidence="1">Nucleus</location>
    </subcellularLocation>
</comment>
<keyword evidence="4" id="KW-0238">DNA-binding</keyword>
<protein>
    <recommendedName>
        <fullName evidence="8">WRKY domain-containing protein</fullName>
    </recommendedName>
</protein>
<name>A0AAQ3L455_9LILI</name>
<evidence type="ECO:0000256" key="6">
    <source>
        <dbReference type="ARBA" id="ARBA00023242"/>
    </source>
</evidence>
<feature type="region of interest" description="Disordered" evidence="7">
    <location>
        <begin position="322"/>
        <end position="344"/>
    </location>
</feature>
<dbReference type="InterPro" id="IPR036576">
    <property type="entry name" value="WRKY_dom_sf"/>
</dbReference>
<keyword evidence="3" id="KW-0805">Transcription regulation</keyword>
<evidence type="ECO:0000256" key="5">
    <source>
        <dbReference type="ARBA" id="ARBA00023163"/>
    </source>
</evidence>
<feature type="region of interest" description="Disordered" evidence="7">
    <location>
        <begin position="210"/>
        <end position="245"/>
    </location>
</feature>
<feature type="region of interest" description="Disordered" evidence="7">
    <location>
        <begin position="136"/>
        <end position="165"/>
    </location>
</feature>
<evidence type="ECO:0000259" key="8">
    <source>
        <dbReference type="PROSITE" id="PS50811"/>
    </source>
</evidence>
<dbReference type="PROSITE" id="PS50811">
    <property type="entry name" value="WRKY"/>
    <property type="match status" value="2"/>
</dbReference>
<dbReference type="SUPFAM" id="SSF118290">
    <property type="entry name" value="WRKY DNA-binding domain"/>
    <property type="match status" value="2"/>
</dbReference>
<keyword evidence="5" id="KW-0804">Transcription</keyword>
<feature type="compositionally biased region" description="Polar residues" evidence="7">
    <location>
        <begin position="330"/>
        <end position="344"/>
    </location>
</feature>
<dbReference type="SMART" id="SM00774">
    <property type="entry name" value="WRKY"/>
    <property type="match status" value="2"/>
</dbReference>
<dbReference type="Gene3D" id="2.20.25.80">
    <property type="entry name" value="WRKY domain"/>
    <property type="match status" value="2"/>
</dbReference>
<evidence type="ECO:0000256" key="2">
    <source>
        <dbReference type="ARBA" id="ARBA00022737"/>
    </source>
</evidence>
<keyword evidence="6" id="KW-0539">Nucleus</keyword>
<dbReference type="GO" id="GO:0005634">
    <property type="term" value="C:nucleus"/>
    <property type="evidence" value="ECO:0007669"/>
    <property type="project" value="UniProtKB-SubCell"/>
</dbReference>
<dbReference type="EMBL" id="CP136898">
    <property type="protein sequence ID" value="WOL20328.1"/>
    <property type="molecule type" value="Genomic_DNA"/>
</dbReference>
<gene>
    <name evidence="9" type="ORF">Cni_G29133</name>
</gene>
<dbReference type="GO" id="GO:0003700">
    <property type="term" value="F:DNA-binding transcription factor activity"/>
    <property type="evidence" value="ECO:0007669"/>
    <property type="project" value="InterPro"/>
</dbReference>
<proteinExistence type="predicted"/>
<dbReference type="Proteomes" id="UP001327560">
    <property type="component" value="Chromosome 9"/>
</dbReference>
<evidence type="ECO:0000313" key="9">
    <source>
        <dbReference type="EMBL" id="WOL20328.1"/>
    </source>
</evidence>
<keyword evidence="2" id="KW-0677">Repeat</keyword>
<sequence>MSSAPSSIAEKPIAIKAKTVRLNLISSFDSSPKVASFTDGVSESIPSYSSEKLTMAALRPESKPNYLYKPTAKAISRATASLLANLGNINSIQQQVVTSNQLPIQVMEQVKPNYLTHQQNSSSQSDMNETYNEASNLMPQNSDLSTRNQQLTGQDRPSYDGYNWRKYGQKQVKGSEYPRSYYKCTNPTCPVKKKVERSFDGQIAEIVYKGEHNHPKPQPPKRQPSSSQEQGYATEDHGREAGHPSWNNSVLLEASAGGIDSLKEASLCGLPTYAAQVQFPHDPLIGAVYDCNANNTNSSGIQVFTVPSRAVILDHDKSDFKRRRHEDQVSGINSVGEPSTEPHSVMQTSMESDISGDGYHWRKYGQKVVKGNTYPRSYYKCTNPKCSVRKYVERASDESGCFVTTYEGKHNHEMPVRKTNFVASN</sequence>